<evidence type="ECO:0000256" key="9">
    <source>
        <dbReference type="ARBA" id="ARBA00023235"/>
    </source>
</evidence>
<keyword evidence="2 12" id="KW-0639">Primosome</keyword>
<evidence type="ECO:0000256" key="3">
    <source>
        <dbReference type="ARBA" id="ARBA00022705"/>
    </source>
</evidence>
<comment type="similarity">
    <text evidence="1 12">Belongs to the helicase family. DnaB subfamily.</text>
</comment>
<dbReference type="InterPro" id="IPR027417">
    <property type="entry name" value="P-loop_NTPase"/>
</dbReference>
<dbReference type="SUPFAM" id="SSF48024">
    <property type="entry name" value="N-terminal domain of DnaB helicase"/>
    <property type="match status" value="1"/>
</dbReference>
<dbReference type="GO" id="GO:0043139">
    <property type="term" value="F:5'-3' DNA helicase activity"/>
    <property type="evidence" value="ECO:0007669"/>
    <property type="project" value="UniProtKB-EC"/>
</dbReference>
<comment type="caution">
    <text evidence="14">The sequence shown here is derived from an EMBL/GenBank/DDBJ whole genome shotgun (WGS) entry which is preliminary data.</text>
</comment>
<comment type="function">
    <text evidence="12">The main replicative DNA helicase, it participates in initiation and elongation during chromosome replication. Travels ahead of the DNA replisome, separating dsDNA into templates for DNA synthesis. A processive ATP-dependent 5'-3' DNA helicase it has DNA-dependent ATPase activity.</text>
</comment>
<dbReference type="Gene3D" id="3.40.50.300">
    <property type="entry name" value="P-loop containing nucleotide triphosphate hydrolases"/>
    <property type="match status" value="1"/>
</dbReference>
<evidence type="ECO:0000256" key="6">
    <source>
        <dbReference type="ARBA" id="ARBA00022806"/>
    </source>
</evidence>
<dbReference type="SUPFAM" id="SSF52540">
    <property type="entry name" value="P-loop containing nucleoside triphosphate hydrolases"/>
    <property type="match status" value="1"/>
</dbReference>
<dbReference type="NCBIfam" id="TIGR00665">
    <property type="entry name" value="DnaB"/>
    <property type="match status" value="1"/>
</dbReference>
<proteinExistence type="inferred from homology"/>
<keyword evidence="3 12" id="KW-0235">DNA replication</keyword>
<evidence type="ECO:0000256" key="12">
    <source>
        <dbReference type="RuleBase" id="RU362085"/>
    </source>
</evidence>
<dbReference type="InterPro" id="IPR016136">
    <property type="entry name" value="DNA_helicase_N/primase_C"/>
</dbReference>
<evidence type="ECO:0000256" key="2">
    <source>
        <dbReference type="ARBA" id="ARBA00022515"/>
    </source>
</evidence>
<name>A0A1G1Z189_9BACT</name>
<dbReference type="InterPro" id="IPR007694">
    <property type="entry name" value="DNA_helicase_DnaB-like_C"/>
</dbReference>
<dbReference type="PROSITE" id="PS51199">
    <property type="entry name" value="SF4_HELICASE"/>
    <property type="match status" value="1"/>
</dbReference>
<dbReference type="FunFam" id="1.10.860.10:FF:000001">
    <property type="entry name" value="Replicative DNA helicase"/>
    <property type="match status" value="1"/>
</dbReference>
<dbReference type="PANTHER" id="PTHR30153:SF2">
    <property type="entry name" value="REPLICATIVE DNA HELICASE"/>
    <property type="match status" value="1"/>
</dbReference>
<dbReference type="GO" id="GO:0003677">
    <property type="term" value="F:DNA binding"/>
    <property type="evidence" value="ECO:0007669"/>
    <property type="project" value="UniProtKB-UniRule"/>
</dbReference>
<comment type="catalytic activity">
    <reaction evidence="10 12">
        <text>ATP + H2O = ADP + phosphate + H(+)</text>
        <dbReference type="Rhea" id="RHEA:13065"/>
        <dbReference type="ChEBI" id="CHEBI:15377"/>
        <dbReference type="ChEBI" id="CHEBI:15378"/>
        <dbReference type="ChEBI" id="CHEBI:30616"/>
        <dbReference type="ChEBI" id="CHEBI:43474"/>
        <dbReference type="ChEBI" id="CHEBI:456216"/>
        <dbReference type="EC" id="5.6.2.3"/>
    </reaction>
</comment>
<evidence type="ECO:0000256" key="5">
    <source>
        <dbReference type="ARBA" id="ARBA00022801"/>
    </source>
</evidence>
<dbReference type="GO" id="GO:0006269">
    <property type="term" value="P:DNA replication, synthesis of primer"/>
    <property type="evidence" value="ECO:0007669"/>
    <property type="project" value="UniProtKB-UniRule"/>
</dbReference>
<dbReference type="Gene3D" id="1.10.860.10">
    <property type="entry name" value="DNAb Helicase, Chain A"/>
    <property type="match status" value="1"/>
</dbReference>
<keyword evidence="4 12" id="KW-0547">Nucleotide-binding</keyword>
<keyword evidence="7 12" id="KW-0067">ATP-binding</keyword>
<dbReference type="EC" id="5.6.2.3" evidence="11 12"/>
<dbReference type="NCBIfam" id="NF004384">
    <property type="entry name" value="PRK05748.1"/>
    <property type="match status" value="1"/>
</dbReference>
<keyword evidence="8 12" id="KW-0238">DNA-binding</keyword>
<evidence type="ECO:0000256" key="4">
    <source>
        <dbReference type="ARBA" id="ARBA00022741"/>
    </source>
</evidence>
<reference evidence="14 15" key="1">
    <citation type="journal article" date="2016" name="Nat. Commun.">
        <title>Thousands of microbial genomes shed light on interconnected biogeochemical processes in an aquifer system.</title>
        <authorList>
            <person name="Anantharaman K."/>
            <person name="Brown C.T."/>
            <person name="Hug L.A."/>
            <person name="Sharon I."/>
            <person name="Castelle C.J."/>
            <person name="Probst A.J."/>
            <person name="Thomas B.C."/>
            <person name="Singh A."/>
            <person name="Wilkins M.J."/>
            <person name="Karaoz U."/>
            <person name="Brodie E.L."/>
            <person name="Williams K.H."/>
            <person name="Hubbard S.S."/>
            <person name="Banfield J.F."/>
        </authorList>
    </citation>
    <scope>NUCLEOTIDE SEQUENCE [LARGE SCALE GENOMIC DNA]</scope>
</reference>
<dbReference type="GO" id="GO:0005524">
    <property type="term" value="F:ATP binding"/>
    <property type="evidence" value="ECO:0007669"/>
    <property type="project" value="UniProtKB-UniRule"/>
</dbReference>
<dbReference type="AlphaFoldDB" id="A0A1G1Z189"/>
<dbReference type="GO" id="GO:1990077">
    <property type="term" value="C:primosome complex"/>
    <property type="evidence" value="ECO:0007669"/>
    <property type="project" value="UniProtKB-UniRule"/>
</dbReference>
<evidence type="ECO:0000256" key="7">
    <source>
        <dbReference type="ARBA" id="ARBA00022840"/>
    </source>
</evidence>
<protein>
    <recommendedName>
        <fullName evidence="11 12">Replicative DNA helicase</fullName>
        <ecNumber evidence="11 12">5.6.2.3</ecNumber>
    </recommendedName>
</protein>
<keyword evidence="5 12" id="KW-0378">Hydrolase</keyword>
<gene>
    <name evidence="14" type="ORF">A3F24_02010</name>
</gene>
<evidence type="ECO:0000259" key="13">
    <source>
        <dbReference type="PROSITE" id="PS51199"/>
    </source>
</evidence>
<keyword evidence="9" id="KW-0413">Isomerase</keyword>
<dbReference type="Pfam" id="PF03796">
    <property type="entry name" value="DnaB_C"/>
    <property type="match status" value="1"/>
</dbReference>
<evidence type="ECO:0000256" key="10">
    <source>
        <dbReference type="ARBA" id="ARBA00048954"/>
    </source>
</evidence>
<dbReference type="PANTHER" id="PTHR30153">
    <property type="entry name" value="REPLICATIVE DNA HELICASE DNAB"/>
    <property type="match status" value="1"/>
</dbReference>
<dbReference type="InterPro" id="IPR007693">
    <property type="entry name" value="DNA_helicase_DnaB-like_N"/>
</dbReference>
<dbReference type="GO" id="GO:0016887">
    <property type="term" value="F:ATP hydrolysis activity"/>
    <property type="evidence" value="ECO:0007669"/>
    <property type="project" value="RHEA"/>
</dbReference>
<dbReference type="Proteomes" id="UP000178515">
    <property type="component" value="Unassembled WGS sequence"/>
</dbReference>
<evidence type="ECO:0000313" key="15">
    <source>
        <dbReference type="Proteomes" id="UP000178515"/>
    </source>
</evidence>
<evidence type="ECO:0000313" key="14">
    <source>
        <dbReference type="EMBL" id="OGY58398.1"/>
    </source>
</evidence>
<keyword evidence="6 12" id="KW-0347">Helicase</keyword>
<feature type="domain" description="SF4 helicase" evidence="13">
    <location>
        <begin position="180"/>
        <end position="449"/>
    </location>
</feature>
<organism evidence="14 15">
    <name type="scientific">Candidatus Colwellbacteria bacterium RIFCSPHIGHO2_12_FULL_44_17</name>
    <dbReference type="NCBI Taxonomy" id="1797689"/>
    <lineage>
        <taxon>Bacteria</taxon>
        <taxon>Candidatus Colwelliibacteriota</taxon>
    </lineage>
</organism>
<sequence>MAHQPNLKLPPQDLEAEQSVLGALMIDKDAIFNIADVLSPNDFYKKTHAEIYEAILWLWERHQPIDILSVTTRLKDAGQLQDTGGSSYLTEIINMVPTSSHITHYAKIVRDKHVLRQLINASAEITETAFDTSSDLDEVLDSIEQRIFGISQSSITKNFVSIREDLQTAIERIEKLHEGEGEKLRGVPTGFTKLDNLLSGLQKSDLIIVGARPSYGKTSFALDIARHAAIHTDQPVGIFSLEMSREQVIDRIISAEAGVDLWKLRTGRLRDEIDFQMIQASVDKLSRAPLFIDDTPSPNIIQMRSMARRLQAEQKGLALIVVDYLQLIQPRTNSDNTVQQVTEISRGLKGLARELSVPIIAISQLSRAVDQREIKIPKLSDLRESGSIEQDADVVLFIHPKDRDRTNVPPEEQGLVEIIIAKHRNGPLGTVTLRFEKEKTSFQNIDTHYDDPGTH</sequence>
<dbReference type="InterPro" id="IPR007692">
    <property type="entry name" value="DNA_helicase_DnaB"/>
</dbReference>
<accession>A0A1G1Z189</accession>
<evidence type="ECO:0000256" key="1">
    <source>
        <dbReference type="ARBA" id="ARBA00008428"/>
    </source>
</evidence>
<dbReference type="STRING" id="1797689.A3F24_02010"/>
<evidence type="ECO:0000256" key="8">
    <source>
        <dbReference type="ARBA" id="ARBA00023125"/>
    </source>
</evidence>
<dbReference type="CDD" id="cd00984">
    <property type="entry name" value="DnaB_C"/>
    <property type="match status" value="1"/>
</dbReference>
<dbReference type="EMBL" id="MHIX01000045">
    <property type="protein sequence ID" value="OGY58398.1"/>
    <property type="molecule type" value="Genomic_DNA"/>
</dbReference>
<dbReference type="GO" id="GO:0005829">
    <property type="term" value="C:cytosol"/>
    <property type="evidence" value="ECO:0007669"/>
    <property type="project" value="TreeGrafter"/>
</dbReference>
<evidence type="ECO:0000256" key="11">
    <source>
        <dbReference type="NCBIfam" id="TIGR00665"/>
    </source>
</evidence>
<dbReference type="InterPro" id="IPR036185">
    <property type="entry name" value="DNA_heli_DnaB-like_N_sf"/>
</dbReference>
<dbReference type="Pfam" id="PF00772">
    <property type="entry name" value="DnaB"/>
    <property type="match status" value="1"/>
</dbReference>